<reference evidence="1 2" key="2">
    <citation type="journal article" date="2016" name="Genome Biol. Evol.">
        <title>Extensive mobilome-driven genome diversification in mouse gut-associated Bacteroides vulgatus mpk.</title>
        <authorList>
            <person name="Lange A."/>
            <person name="Beier S."/>
            <person name="Steimle A."/>
            <person name="Autenrieth I.B."/>
            <person name="Huson D.H."/>
            <person name="Frick J.S."/>
        </authorList>
    </citation>
    <scope>NUCLEOTIDE SEQUENCE [LARGE SCALE GENOMIC DNA]</scope>
    <source>
        <strain evidence="2">mpk</strain>
    </source>
</reference>
<sequence length="90" mass="10372">MINIMLLNVFKEGASRKFKDFKLHCMMDEIGKLHPNNISGILKFANDRNIILINGSPTELNRDAYKHVYLLTKGTQNKTRIARLISDKQL</sequence>
<gene>
    <name evidence="1" type="ORF">BvMPK_2656</name>
</gene>
<dbReference type="Proteomes" id="UP000061587">
    <property type="component" value="Chromosome"/>
</dbReference>
<accession>A0A0P0M3F2</accession>
<reference evidence="2" key="1">
    <citation type="submission" date="2015-10" db="EMBL/GenBank/DDBJ databases">
        <title>Extensive mobilome-driven genome diversification in gut-associated Bacteroides vulgatus mpk.</title>
        <authorList>
            <person name="Beier S."/>
            <person name="Lange A."/>
            <person name="Huson D.H."/>
            <person name="Frick J.-S."/>
            <person name="Autenrieth I.B."/>
        </authorList>
    </citation>
    <scope>NUCLEOTIDE SEQUENCE [LARGE SCALE GENOMIC DNA]</scope>
    <source>
        <strain evidence="2">mpk</strain>
    </source>
</reference>
<organism evidence="1 2">
    <name type="scientific">Phocaeicola vulgatus</name>
    <name type="common">Bacteroides vulgatus</name>
    <dbReference type="NCBI Taxonomy" id="821"/>
    <lineage>
        <taxon>Bacteria</taxon>
        <taxon>Pseudomonadati</taxon>
        <taxon>Bacteroidota</taxon>
        <taxon>Bacteroidia</taxon>
        <taxon>Bacteroidales</taxon>
        <taxon>Bacteroidaceae</taxon>
        <taxon>Phocaeicola</taxon>
    </lineage>
</organism>
<evidence type="ECO:0000313" key="1">
    <source>
        <dbReference type="EMBL" id="ALK85247.1"/>
    </source>
</evidence>
<dbReference type="PATRIC" id="fig|821.40.peg.3192"/>
<proteinExistence type="predicted"/>
<name>A0A0P0M3F2_PHOVU</name>
<dbReference type="EMBL" id="CP013020">
    <property type="protein sequence ID" value="ALK85247.1"/>
    <property type="molecule type" value="Genomic_DNA"/>
</dbReference>
<evidence type="ECO:0000313" key="2">
    <source>
        <dbReference type="Proteomes" id="UP000061587"/>
    </source>
</evidence>
<protein>
    <submittedName>
        <fullName evidence="1">ATPase involved in DNA repair</fullName>
    </submittedName>
</protein>
<dbReference type="AlphaFoldDB" id="A0A0P0M3F2"/>